<protein>
    <submittedName>
        <fullName evidence="1">Uncharacterized protein</fullName>
    </submittedName>
</protein>
<reference evidence="1 2" key="1">
    <citation type="journal article" date="2018" name="Front. Plant Sci.">
        <title>Red Clover (Trifolium pratense) and Zigzag Clover (T. medium) - A Picture of Genomic Similarities and Differences.</title>
        <authorList>
            <person name="Dluhosova J."/>
            <person name="Istvanek J."/>
            <person name="Nedelnik J."/>
            <person name="Repkova J."/>
        </authorList>
    </citation>
    <scope>NUCLEOTIDE SEQUENCE [LARGE SCALE GENOMIC DNA]</scope>
    <source>
        <strain evidence="2">cv. 10/8</strain>
        <tissue evidence="1">Leaf</tissue>
    </source>
</reference>
<dbReference type="EMBL" id="LXQA011470735">
    <property type="protein sequence ID" value="MCI98341.1"/>
    <property type="molecule type" value="Genomic_DNA"/>
</dbReference>
<evidence type="ECO:0000313" key="1">
    <source>
        <dbReference type="EMBL" id="MCI98341.1"/>
    </source>
</evidence>
<name>A0A392WJS2_9FABA</name>
<dbReference type="AlphaFoldDB" id="A0A392WJS2"/>
<proteinExistence type="predicted"/>
<feature type="non-terminal residue" evidence="1">
    <location>
        <position position="1"/>
    </location>
</feature>
<organism evidence="1 2">
    <name type="scientific">Trifolium medium</name>
    <dbReference type="NCBI Taxonomy" id="97028"/>
    <lineage>
        <taxon>Eukaryota</taxon>
        <taxon>Viridiplantae</taxon>
        <taxon>Streptophyta</taxon>
        <taxon>Embryophyta</taxon>
        <taxon>Tracheophyta</taxon>
        <taxon>Spermatophyta</taxon>
        <taxon>Magnoliopsida</taxon>
        <taxon>eudicotyledons</taxon>
        <taxon>Gunneridae</taxon>
        <taxon>Pentapetalae</taxon>
        <taxon>rosids</taxon>
        <taxon>fabids</taxon>
        <taxon>Fabales</taxon>
        <taxon>Fabaceae</taxon>
        <taxon>Papilionoideae</taxon>
        <taxon>50 kb inversion clade</taxon>
        <taxon>NPAAA clade</taxon>
        <taxon>Hologalegina</taxon>
        <taxon>IRL clade</taxon>
        <taxon>Trifolieae</taxon>
        <taxon>Trifolium</taxon>
    </lineage>
</organism>
<keyword evidence="2" id="KW-1185">Reference proteome</keyword>
<comment type="caution">
    <text evidence="1">The sequence shown here is derived from an EMBL/GenBank/DDBJ whole genome shotgun (WGS) entry which is preliminary data.</text>
</comment>
<sequence length="18" mass="1888">SSVCLTADTLAPEDESYS</sequence>
<accession>A0A392WJS2</accession>
<evidence type="ECO:0000313" key="2">
    <source>
        <dbReference type="Proteomes" id="UP000265520"/>
    </source>
</evidence>
<dbReference type="Proteomes" id="UP000265520">
    <property type="component" value="Unassembled WGS sequence"/>
</dbReference>